<reference evidence="5 6" key="1">
    <citation type="submission" date="2018-11" db="EMBL/GenBank/DDBJ databases">
        <authorList>
            <person name="Jang G.I."/>
            <person name="Hwang C.Y."/>
        </authorList>
    </citation>
    <scope>NUCLEOTIDE SEQUENCE [LARGE SCALE GENOMIC DNA]</scope>
    <source>
        <strain evidence="5 6">SSM26</strain>
    </source>
</reference>
<dbReference type="CDD" id="cd17569">
    <property type="entry name" value="REC_HupR-like"/>
    <property type="match status" value="1"/>
</dbReference>
<comment type="caution">
    <text evidence="5">The sequence shown here is derived from an EMBL/GenBank/DDBJ whole genome shotgun (WGS) entry which is preliminary data.</text>
</comment>
<dbReference type="PANTHER" id="PTHR44591">
    <property type="entry name" value="STRESS RESPONSE REGULATOR PROTEIN 1"/>
    <property type="match status" value="1"/>
</dbReference>
<feature type="domain" description="Response regulatory" evidence="4">
    <location>
        <begin position="152"/>
        <end position="267"/>
    </location>
</feature>
<dbReference type="EMBL" id="RKKU01000003">
    <property type="protein sequence ID" value="ROZ87458.1"/>
    <property type="molecule type" value="Genomic_DNA"/>
</dbReference>
<sequence>MNDNDAVRILFVDDEERILRSLALQFRRQYQVATETNPAKVMERLAGDTFDIIVSDQRMQQMTGSQLLSQIQHAHPDSLRILLTGYSDLDAAVDALNSGGIFRYLTKPWDQQDLANTLAQAAEIVRHRRRYLKRNPVAAPEPASLVEEKRIRLLLIDDDSETLQLSRDICARLGVGLQAVSSLDGAMARLNEDEIDILLSDIRLGDDDLRPLLMSLAQAHPQLLTVVVTPFQDTQLLLKLINQAQIFRYLPKPVRRGMLERAIKTAVTQVAESRRQPHAPSLRQAEAPRAEEEQSRVNNFMGMLGRLRQRLTA</sequence>
<evidence type="ECO:0000256" key="2">
    <source>
        <dbReference type="PROSITE-ProRule" id="PRU00169"/>
    </source>
</evidence>
<evidence type="ECO:0000313" key="5">
    <source>
        <dbReference type="EMBL" id="ROZ87458.1"/>
    </source>
</evidence>
<dbReference type="Gene3D" id="3.40.50.2300">
    <property type="match status" value="2"/>
</dbReference>
<evidence type="ECO:0000256" key="3">
    <source>
        <dbReference type="SAM" id="MobiDB-lite"/>
    </source>
</evidence>
<feature type="domain" description="Response regulatory" evidence="4">
    <location>
        <begin position="8"/>
        <end position="122"/>
    </location>
</feature>
<evidence type="ECO:0000256" key="1">
    <source>
        <dbReference type="ARBA" id="ARBA00022553"/>
    </source>
</evidence>
<dbReference type="SMART" id="SM00448">
    <property type="entry name" value="REC"/>
    <property type="match status" value="2"/>
</dbReference>
<evidence type="ECO:0000313" key="6">
    <source>
        <dbReference type="Proteomes" id="UP000275199"/>
    </source>
</evidence>
<protein>
    <submittedName>
        <fullName evidence="5">Response regulator</fullName>
    </submittedName>
</protein>
<dbReference type="InterPro" id="IPR050595">
    <property type="entry name" value="Bact_response_regulator"/>
</dbReference>
<name>A0ABX9XKX4_9PSED</name>
<feature type="modified residue" description="4-aspartylphosphate" evidence="2">
    <location>
        <position position="56"/>
    </location>
</feature>
<feature type="modified residue" description="4-aspartylphosphate" evidence="2">
    <location>
        <position position="201"/>
    </location>
</feature>
<keyword evidence="1 2" id="KW-0597">Phosphoprotein</keyword>
<dbReference type="InterPro" id="IPR011006">
    <property type="entry name" value="CheY-like_superfamily"/>
</dbReference>
<keyword evidence="6" id="KW-1185">Reference proteome</keyword>
<dbReference type="Pfam" id="PF00072">
    <property type="entry name" value="Response_reg"/>
    <property type="match status" value="2"/>
</dbReference>
<dbReference type="CDD" id="cd00156">
    <property type="entry name" value="REC"/>
    <property type="match status" value="1"/>
</dbReference>
<dbReference type="InterPro" id="IPR001789">
    <property type="entry name" value="Sig_transdc_resp-reg_receiver"/>
</dbReference>
<feature type="region of interest" description="Disordered" evidence="3">
    <location>
        <begin position="270"/>
        <end position="294"/>
    </location>
</feature>
<accession>A0ABX9XKX4</accession>
<proteinExistence type="predicted"/>
<dbReference type="Proteomes" id="UP000275199">
    <property type="component" value="Unassembled WGS sequence"/>
</dbReference>
<gene>
    <name evidence="5" type="ORF">EF096_04180</name>
</gene>
<dbReference type="SUPFAM" id="SSF52172">
    <property type="entry name" value="CheY-like"/>
    <property type="match status" value="2"/>
</dbReference>
<dbReference type="PANTHER" id="PTHR44591:SF19">
    <property type="entry name" value="TWO-COMPONENT RESPONSE REGULATOR-RELATED"/>
    <property type="match status" value="1"/>
</dbReference>
<dbReference type="PROSITE" id="PS50110">
    <property type="entry name" value="RESPONSE_REGULATORY"/>
    <property type="match status" value="2"/>
</dbReference>
<dbReference type="RefSeq" id="WP_123888364.1">
    <property type="nucleotide sequence ID" value="NZ_RKKU01000003.1"/>
</dbReference>
<evidence type="ECO:0000259" key="4">
    <source>
        <dbReference type="PROSITE" id="PS50110"/>
    </source>
</evidence>
<organism evidence="5 6">
    <name type="scientific">Pseudomonas neustonica</name>
    <dbReference type="NCBI Taxonomy" id="2487346"/>
    <lineage>
        <taxon>Bacteria</taxon>
        <taxon>Pseudomonadati</taxon>
        <taxon>Pseudomonadota</taxon>
        <taxon>Gammaproteobacteria</taxon>
        <taxon>Pseudomonadales</taxon>
        <taxon>Pseudomonadaceae</taxon>
        <taxon>Pseudomonas</taxon>
    </lineage>
</organism>